<evidence type="ECO:0000256" key="1">
    <source>
        <dbReference type="SAM" id="SignalP"/>
    </source>
</evidence>
<evidence type="ECO:0000313" key="2">
    <source>
        <dbReference type="EMBL" id="KAL1887535.1"/>
    </source>
</evidence>
<dbReference type="Proteomes" id="UP001583186">
    <property type="component" value="Unassembled WGS sequence"/>
</dbReference>
<organism evidence="2 3">
    <name type="scientific">Sporothrix stenoceras</name>
    <dbReference type="NCBI Taxonomy" id="5173"/>
    <lineage>
        <taxon>Eukaryota</taxon>
        <taxon>Fungi</taxon>
        <taxon>Dikarya</taxon>
        <taxon>Ascomycota</taxon>
        <taxon>Pezizomycotina</taxon>
        <taxon>Sordariomycetes</taxon>
        <taxon>Sordariomycetidae</taxon>
        <taxon>Ophiostomatales</taxon>
        <taxon>Ophiostomataceae</taxon>
        <taxon>Sporothrix</taxon>
    </lineage>
</organism>
<dbReference type="Pfam" id="PF11735">
    <property type="entry name" value="CAP59_mtransfer"/>
    <property type="match status" value="1"/>
</dbReference>
<dbReference type="PANTHER" id="PTHR34144">
    <property type="entry name" value="CHROMOSOME 8, WHOLE GENOME SHOTGUN SEQUENCE"/>
    <property type="match status" value="1"/>
</dbReference>
<keyword evidence="1" id="KW-0732">Signal</keyword>
<accession>A0ABR3YHT1</accession>
<dbReference type="EMBL" id="JAWCUI010000116">
    <property type="protein sequence ID" value="KAL1887535.1"/>
    <property type="molecule type" value="Genomic_DNA"/>
</dbReference>
<name>A0ABR3YHT1_9PEZI</name>
<evidence type="ECO:0008006" key="4">
    <source>
        <dbReference type="Google" id="ProtNLM"/>
    </source>
</evidence>
<keyword evidence="3" id="KW-1185">Reference proteome</keyword>
<dbReference type="InterPro" id="IPR021047">
    <property type="entry name" value="Mannosyltransferase_CMT1"/>
</dbReference>
<feature type="chain" id="PRO_5047444009" description="Alpha-1,3-mannosyltransferase CMT1" evidence="1">
    <location>
        <begin position="21"/>
        <end position="433"/>
    </location>
</feature>
<proteinExistence type="predicted"/>
<gene>
    <name evidence="2" type="ORF">Sste5346_010146</name>
</gene>
<evidence type="ECO:0000313" key="3">
    <source>
        <dbReference type="Proteomes" id="UP001583186"/>
    </source>
</evidence>
<sequence length="433" mass="48057">MRRKYLFVGQILLLLLVASALYFGSHHITRLPAPIRLPVGDSSSNNGSEGSKENTGSSYTYSGVISAENITRYVNSIFDSKSEDLPRLKCPDIPSPSRYDSLRTSATAPENGPETKYFFAIDLRDTVTLLPRLLGSVVETIKFLGPASCALSIVEGNSHDGTYDVLQAIRPALDDIDTTYFLRSSDIDPKEGDRIAKLAKLRNLALQPLIDGNVPGANEETTVVFLNDVAACTEDILELVHQRRQLGADMTCGMDWVYVGEHPTFYDVWVARGMNGDSFFEIPADGNWNSAWNLFWNNGDAKASLNAHKPFQVFSCWNGATVFTAKPLLDDASSVRFRGPHDGECKQGEPQLFCKDLWFHGYGKIAVVPSVNLEYSDANAQKIKDLKGYTSRWTSESGEEEGKIEWNSSPPENVKCIPSYENQTFRPWNETLG</sequence>
<reference evidence="2 3" key="1">
    <citation type="journal article" date="2024" name="IMA Fungus">
        <title>IMA Genome - F19 : A genome assembly and annotation guide to empower mycologists, including annotated draft genome sequences of Ceratocystis pirilliformis, Diaporthe australafricana, Fusarium ophioides, Paecilomyces lecythidis, and Sporothrix stenoceras.</title>
        <authorList>
            <person name="Aylward J."/>
            <person name="Wilson A.M."/>
            <person name="Visagie C.M."/>
            <person name="Spraker J."/>
            <person name="Barnes I."/>
            <person name="Buitendag C."/>
            <person name="Ceriani C."/>
            <person name="Del Mar Angel L."/>
            <person name="du Plessis D."/>
            <person name="Fuchs T."/>
            <person name="Gasser K."/>
            <person name="Kramer D."/>
            <person name="Li W."/>
            <person name="Munsamy K."/>
            <person name="Piso A."/>
            <person name="Price J.L."/>
            <person name="Sonnekus B."/>
            <person name="Thomas C."/>
            <person name="van der Nest A."/>
            <person name="van Dijk A."/>
            <person name="van Heerden A."/>
            <person name="van Vuuren N."/>
            <person name="Yilmaz N."/>
            <person name="Duong T.A."/>
            <person name="van der Merwe N.A."/>
            <person name="Wingfield M.J."/>
            <person name="Wingfield B.D."/>
        </authorList>
    </citation>
    <scope>NUCLEOTIDE SEQUENCE [LARGE SCALE GENOMIC DNA]</scope>
    <source>
        <strain evidence="2 3">CMW 5346</strain>
    </source>
</reference>
<feature type="signal peptide" evidence="1">
    <location>
        <begin position="1"/>
        <end position="20"/>
    </location>
</feature>
<comment type="caution">
    <text evidence="2">The sequence shown here is derived from an EMBL/GenBank/DDBJ whole genome shotgun (WGS) entry which is preliminary data.</text>
</comment>
<protein>
    <recommendedName>
        <fullName evidence="4">Alpha-1,3-mannosyltransferase CMT1</fullName>
    </recommendedName>
</protein>
<dbReference type="PANTHER" id="PTHR34144:SF5">
    <property type="entry name" value="ALPHA-1,3-MANNOSYLTRANSFERASE CMT1"/>
    <property type="match status" value="1"/>
</dbReference>